<sequence>MDMGGVLLAGLLVVLGVGSIAAVVAAAVLGYGTLALAIGIVSSAAFAARTV</sequence>
<evidence type="ECO:0000256" key="1">
    <source>
        <dbReference type="SAM" id="Phobius"/>
    </source>
</evidence>
<evidence type="ECO:0000313" key="2">
    <source>
        <dbReference type="EMBL" id="GAS97217.1"/>
    </source>
</evidence>
<keyword evidence="1" id="KW-1133">Transmembrane helix</keyword>
<organism evidence="2 3">
    <name type="scientific">Mycolicibacterium canariasense</name>
    <name type="common">Mycobacterium canariasense</name>
    <dbReference type="NCBI Taxonomy" id="228230"/>
    <lineage>
        <taxon>Bacteria</taxon>
        <taxon>Bacillati</taxon>
        <taxon>Actinomycetota</taxon>
        <taxon>Actinomycetes</taxon>
        <taxon>Mycobacteriales</taxon>
        <taxon>Mycobacteriaceae</taxon>
        <taxon>Mycolicibacterium</taxon>
    </lineage>
</organism>
<proteinExistence type="predicted"/>
<keyword evidence="1" id="KW-0812">Transmembrane</keyword>
<name>A0A117IB07_MYCCR</name>
<dbReference type="EMBL" id="BCSY01000070">
    <property type="protein sequence ID" value="GAS97217.1"/>
    <property type="molecule type" value="Genomic_DNA"/>
</dbReference>
<protein>
    <submittedName>
        <fullName evidence="2">Uncharacterized protein</fullName>
    </submittedName>
</protein>
<reference evidence="3" key="2">
    <citation type="submission" date="2016-02" db="EMBL/GenBank/DDBJ databases">
        <title>Draft genome sequence of five rapidly growing Mycobacterium species.</title>
        <authorList>
            <person name="Katahira K."/>
            <person name="Gotou Y."/>
            <person name="Iida K."/>
            <person name="Ogura Y."/>
            <person name="Hayashi T."/>
        </authorList>
    </citation>
    <scope>NUCLEOTIDE SEQUENCE [LARGE SCALE GENOMIC DNA]</scope>
    <source>
        <strain evidence="3">JCM15298</strain>
    </source>
</reference>
<dbReference type="AlphaFoldDB" id="A0A117IB07"/>
<keyword evidence="3" id="KW-1185">Reference proteome</keyword>
<dbReference type="Proteomes" id="UP000069443">
    <property type="component" value="Unassembled WGS sequence"/>
</dbReference>
<feature type="transmembrane region" description="Helical" evidence="1">
    <location>
        <begin position="31"/>
        <end position="48"/>
    </location>
</feature>
<reference evidence="3" key="1">
    <citation type="journal article" date="2016" name="Genome Announc.">
        <title>Draft Genome Sequences of Five Rapidly Growing Mycobacterium Species, M. thermoresistibile, M. fortuitum subsp. acetamidolyticum, M. canariasense, M. brisbanense, and M. novocastrense.</title>
        <authorList>
            <person name="Katahira K."/>
            <person name="Ogura Y."/>
            <person name="Gotoh Y."/>
            <person name="Hayashi T."/>
        </authorList>
    </citation>
    <scope>NUCLEOTIDE SEQUENCE [LARGE SCALE GENOMIC DNA]</scope>
    <source>
        <strain evidence="3">JCM15298</strain>
    </source>
</reference>
<gene>
    <name evidence="2" type="ORF">RMCC_4183</name>
</gene>
<comment type="caution">
    <text evidence="2">The sequence shown here is derived from an EMBL/GenBank/DDBJ whole genome shotgun (WGS) entry which is preliminary data.</text>
</comment>
<dbReference type="RefSeq" id="WP_165605358.1">
    <property type="nucleotide sequence ID" value="NZ_BCSY01000070.1"/>
</dbReference>
<dbReference type="STRING" id="228230.RMCC_4183"/>
<evidence type="ECO:0000313" key="3">
    <source>
        <dbReference type="Proteomes" id="UP000069443"/>
    </source>
</evidence>
<accession>A0A117IB07</accession>
<keyword evidence="1" id="KW-0472">Membrane</keyword>